<accession>A0ABW4QY66</accession>
<evidence type="ECO:0000313" key="2">
    <source>
        <dbReference type="Proteomes" id="UP001597197"/>
    </source>
</evidence>
<protein>
    <recommendedName>
        <fullName evidence="3">DNA helicase</fullName>
    </recommendedName>
</protein>
<comment type="caution">
    <text evidence="1">The sequence shown here is derived from an EMBL/GenBank/DDBJ whole genome shotgun (WGS) entry which is preliminary data.</text>
</comment>
<proteinExistence type="predicted"/>
<evidence type="ECO:0008006" key="3">
    <source>
        <dbReference type="Google" id="ProtNLM"/>
    </source>
</evidence>
<reference evidence="2" key="1">
    <citation type="journal article" date="2019" name="Int. J. Syst. Evol. Microbiol.">
        <title>The Global Catalogue of Microorganisms (GCM) 10K type strain sequencing project: providing services to taxonomists for standard genome sequencing and annotation.</title>
        <authorList>
            <consortium name="The Broad Institute Genomics Platform"/>
            <consortium name="The Broad Institute Genome Sequencing Center for Infectious Disease"/>
            <person name="Wu L."/>
            <person name="Ma J."/>
        </authorList>
    </citation>
    <scope>NUCLEOTIDE SEQUENCE [LARGE SCALE GENOMIC DNA]</scope>
    <source>
        <strain evidence="2">CGMCC 1.15795</strain>
    </source>
</reference>
<dbReference type="EMBL" id="JBHUFD010000008">
    <property type="protein sequence ID" value="MFD1874445.1"/>
    <property type="molecule type" value="Genomic_DNA"/>
</dbReference>
<gene>
    <name evidence="1" type="ORF">ACFSDX_18515</name>
</gene>
<organism evidence="1 2">
    <name type="scientific">Hymenobacter bucti</name>
    <dbReference type="NCBI Taxonomy" id="1844114"/>
    <lineage>
        <taxon>Bacteria</taxon>
        <taxon>Pseudomonadati</taxon>
        <taxon>Bacteroidota</taxon>
        <taxon>Cytophagia</taxon>
        <taxon>Cytophagales</taxon>
        <taxon>Hymenobacteraceae</taxon>
        <taxon>Hymenobacter</taxon>
    </lineage>
</organism>
<dbReference type="SUPFAM" id="SSF52540">
    <property type="entry name" value="P-loop containing nucleoside triphosphate hydrolases"/>
    <property type="match status" value="1"/>
</dbReference>
<evidence type="ECO:0000313" key="1">
    <source>
        <dbReference type="EMBL" id="MFD1874445.1"/>
    </source>
</evidence>
<keyword evidence="2" id="KW-1185">Reference proteome</keyword>
<name>A0ABW4QY66_9BACT</name>
<dbReference type="RefSeq" id="WP_382316258.1">
    <property type="nucleotide sequence ID" value="NZ_JBHUFD010000008.1"/>
</dbReference>
<dbReference type="Gene3D" id="3.40.50.300">
    <property type="entry name" value="P-loop containing nucleotide triphosphate hydrolases"/>
    <property type="match status" value="1"/>
</dbReference>
<sequence>MPVNIILKGQQDTDEYKAGLKLKGIFENSIPQKAEGDILIVSNVTLFGQEVKDIDIVVTAKVKGLWNKLKFRPKGEFSYVDEGVTFWSFCFVIELKKHRATEVKIGTMNNVLVSYNGKLHDATYQNEKQKYSLVRYFKNIDEVKKNVFISNFIWLSNVDSKELIIIKKPGEHNILPSDFSMQWLLMLLLSQNKPYKKIKNGNAYWNCNSFLNDELSIDDFKKAFDLFENVKKNVGKITRQHFERISKRILKEQKYAEAILDNSDKGGKFVIIQGKAGTGKTVKILNIACDLCINYGHRCLILTYNFTLVADIKRTLTLAHIPDGIGRESVGIMTLFKFFIDLFEAFGIYSGENMLDDAAFFAHYPKYCQELSEFIKANKQNYTEVEDFMQQNHQLISWDYILIDEAQDWNPFEVDILYSIFGPSRIVIAQAPDQKVRGSNNPYWIKPKWRLHKDFEQTNEKKSFRQKSNLVGFVNQFAEKVGLSWELEPNELFTGGRVIITSKYDIDLHNELYEDCLSSGNKAYEMLFLVPPSRIVTDGTEEIKFKKHKDDKEFFTKLIKVRHCNLVDEFSGKIDFWDGTNKELRRNYPVKIDQHRLIQYESCRGLEGWTVVCIELDELIKYLDNKYQDDEVANELALDSLEERRNRYTYMWTLIPLTRAIDTLVITLKDKNSPIAKKLYELYKHNSDFVEWR</sequence>
<dbReference type="Proteomes" id="UP001597197">
    <property type="component" value="Unassembled WGS sequence"/>
</dbReference>
<dbReference type="InterPro" id="IPR027417">
    <property type="entry name" value="P-loop_NTPase"/>
</dbReference>